<dbReference type="AlphaFoldDB" id="A0A167BWD7"/>
<protein>
    <submittedName>
        <fullName evidence="1">Uncharacterized protein</fullName>
    </submittedName>
</protein>
<evidence type="ECO:0000313" key="1">
    <source>
        <dbReference type="EMBL" id="KZN46976.1"/>
    </source>
</evidence>
<accession>A0A167BWD7</accession>
<name>A0A167BWD7_9GAMM</name>
<reference evidence="1 2" key="1">
    <citation type="submission" date="2013-07" db="EMBL/GenBank/DDBJ databases">
        <title>Comparative Genomic and Metabolomic Analysis of Twelve Strains of Pseudoalteromonas luteoviolacea.</title>
        <authorList>
            <person name="Vynne N.G."/>
            <person name="Mansson M."/>
            <person name="Gram L."/>
        </authorList>
    </citation>
    <scope>NUCLEOTIDE SEQUENCE [LARGE SCALE GENOMIC DNA]</scope>
    <source>
        <strain evidence="1 2">NCIMB 1942</strain>
    </source>
</reference>
<dbReference type="RefSeq" id="WP_063377348.1">
    <property type="nucleotide sequence ID" value="NZ_AUXT01000162.1"/>
</dbReference>
<gene>
    <name evidence="1" type="ORF">N482_11220</name>
</gene>
<proteinExistence type="predicted"/>
<dbReference type="PATRIC" id="fig|1365253.3.peg.2760"/>
<evidence type="ECO:0000313" key="2">
    <source>
        <dbReference type="Proteomes" id="UP000076587"/>
    </source>
</evidence>
<dbReference type="Proteomes" id="UP000076587">
    <property type="component" value="Unassembled WGS sequence"/>
</dbReference>
<dbReference type="OrthoDB" id="6291054at2"/>
<comment type="caution">
    <text evidence="1">The sequence shown here is derived from an EMBL/GenBank/DDBJ whole genome shotgun (WGS) entry which is preliminary data.</text>
</comment>
<organism evidence="1 2">
    <name type="scientific">Pseudoalteromonas luteoviolacea NCIMB 1942</name>
    <dbReference type="NCBI Taxonomy" id="1365253"/>
    <lineage>
        <taxon>Bacteria</taxon>
        <taxon>Pseudomonadati</taxon>
        <taxon>Pseudomonadota</taxon>
        <taxon>Gammaproteobacteria</taxon>
        <taxon>Alteromonadales</taxon>
        <taxon>Pseudoalteromonadaceae</taxon>
        <taxon>Pseudoalteromonas</taxon>
    </lineage>
</organism>
<dbReference type="EMBL" id="AUXT01000162">
    <property type="protein sequence ID" value="KZN46976.1"/>
    <property type="molecule type" value="Genomic_DNA"/>
</dbReference>
<sequence length="413" mass="47475">MDPLFHYYGTYLAALTVGMKAQRAQELAYYTHCATRQTTGNIPHALYYKDYRFTPIATADTKSELGEHYCNLAFQLLPAFDDVNESDVKVERKPHMKMPVAYELGCTTQLMKYHKPTVVCQGSNVTRCYYNPLTDIDWQHGGEFKRHFSKRLHNKAFSYASGNPEIDRQVVGMGELSPVAGESEQQGLMQGHVSQARSDNPVKLNCIADSAFARKMLNDVIYKRHYDAHIKRLSLPLFGCRLYVYQNTWLGEADPIKAQIKAFRATCYALQSWLNKVPLKHIGNWLEGNLPTEVAKAIRQVECLLYSYQDSGHRHCYGDDWARLVAQYLPDQHITCLYGVALRQDHLYEQALIAGKVSHLKLIDDLAGFKRSAWFLFNKAAEYHCDWLARQFCHHELSAFNTRQTLGNLDMWR</sequence>